<evidence type="ECO:0000256" key="4">
    <source>
        <dbReference type="ARBA" id="ARBA00022722"/>
    </source>
</evidence>
<dbReference type="EMBL" id="NJES01000227">
    <property type="protein sequence ID" value="PHH75244.1"/>
    <property type="molecule type" value="Genomic_DNA"/>
</dbReference>
<dbReference type="InterPro" id="IPR012337">
    <property type="entry name" value="RNaseH-like_sf"/>
</dbReference>
<comment type="similarity">
    <text evidence="2">Belongs to the RNase H family.</text>
</comment>
<organism evidence="9 10">
    <name type="scientific">Ophiocordyceps camponoti-rufipedis</name>
    <dbReference type="NCBI Taxonomy" id="2004952"/>
    <lineage>
        <taxon>Eukaryota</taxon>
        <taxon>Fungi</taxon>
        <taxon>Dikarya</taxon>
        <taxon>Ascomycota</taxon>
        <taxon>Pezizomycotina</taxon>
        <taxon>Sordariomycetes</taxon>
        <taxon>Hypocreomycetidae</taxon>
        <taxon>Hypocreales</taxon>
        <taxon>Ophiocordycipitaceae</taxon>
        <taxon>Ophiocordyceps</taxon>
    </lineage>
</organism>
<evidence type="ECO:0000256" key="5">
    <source>
        <dbReference type="ARBA" id="ARBA00022723"/>
    </source>
</evidence>
<dbReference type="GO" id="GO:0046872">
    <property type="term" value="F:metal ion binding"/>
    <property type="evidence" value="ECO:0007669"/>
    <property type="project" value="UniProtKB-KW"/>
</dbReference>
<dbReference type="Pfam" id="PF00075">
    <property type="entry name" value="RNase_H"/>
    <property type="match status" value="1"/>
</dbReference>
<keyword evidence="10" id="KW-1185">Reference proteome</keyword>
<keyword evidence="5" id="KW-0479">Metal-binding</keyword>
<comment type="caution">
    <text evidence="9">The sequence shown here is derived from an EMBL/GenBank/DDBJ whole genome shotgun (WGS) entry which is preliminary data.</text>
</comment>
<dbReference type="GO" id="GO:0043137">
    <property type="term" value="P:DNA replication, removal of RNA primer"/>
    <property type="evidence" value="ECO:0007669"/>
    <property type="project" value="TreeGrafter"/>
</dbReference>
<feature type="domain" description="RNase H type-1" evidence="8">
    <location>
        <begin position="29"/>
        <end position="189"/>
    </location>
</feature>
<gene>
    <name evidence="9" type="ORF">CDD80_2523</name>
</gene>
<evidence type="ECO:0000256" key="6">
    <source>
        <dbReference type="ARBA" id="ARBA00022759"/>
    </source>
</evidence>
<keyword evidence="7" id="KW-0378">Hydrolase</keyword>
<dbReference type="Proteomes" id="UP000226431">
    <property type="component" value="Unassembled WGS sequence"/>
</dbReference>
<comment type="catalytic activity">
    <reaction evidence="1">
        <text>Endonucleolytic cleavage to 5'-phosphomonoester.</text>
        <dbReference type="EC" id="3.1.26.4"/>
    </reaction>
</comment>
<dbReference type="Gene3D" id="3.30.420.10">
    <property type="entry name" value="Ribonuclease H-like superfamily/Ribonuclease H"/>
    <property type="match status" value="1"/>
</dbReference>
<sequence>MPPSATYTPKNLFRDVLVDDCYQFVRCDDREEFLIYIDGSCLNNGQANAKAGWAFVFGPESYDSEGVVSARLERNGPFGQMAVQTSNRAELRAVLGALRFRAWENEGFNTMVIATDSEYVAEGATYWLRIWVGNGWKTTENTDVKNKDLWEVILGQIELLHDRGLRVQFWRIPRQLNQVADCAARYAAEDQDRDRYRDILWIA</sequence>
<keyword evidence="4" id="KW-0540">Nuclease</keyword>
<evidence type="ECO:0000313" key="9">
    <source>
        <dbReference type="EMBL" id="PHH75244.1"/>
    </source>
</evidence>
<protein>
    <recommendedName>
        <fullName evidence="3">ribonuclease H</fullName>
        <ecNumber evidence="3">3.1.26.4</ecNumber>
    </recommendedName>
</protein>
<dbReference type="STRING" id="2004952.A0A2C5Z786"/>
<dbReference type="InterPro" id="IPR036397">
    <property type="entry name" value="RNaseH_sf"/>
</dbReference>
<dbReference type="GO" id="GO:0004523">
    <property type="term" value="F:RNA-DNA hybrid ribonuclease activity"/>
    <property type="evidence" value="ECO:0007669"/>
    <property type="project" value="UniProtKB-EC"/>
</dbReference>
<dbReference type="AlphaFoldDB" id="A0A2C5Z786"/>
<evidence type="ECO:0000313" key="10">
    <source>
        <dbReference type="Proteomes" id="UP000226431"/>
    </source>
</evidence>
<evidence type="ECO:0000256" key="2">
    <source>
        <dbReference type="ARBA" id="ARBA00005300"/>
    </source>
</evidence>
<dbReference type="PROSITE" id="PS50879">
    <property type="entry name" value="RNASE_H_1"/>
    <property type="match status" value="1"/>
</dbReference>
<reference evidence="9 10" key="1">
    <citation type="submission" date="2017-06" db="EMBL/GenBank/DDBJ databases">
        <title>Ant-infecting Ophiocordyceps genomes reveal a high diversity of potential behavioral manipulation genes and a possible major role for enterotoxins.</title>
        <authorList>
            <person name="De Bekker C."/>
            <person name="Evans H.C."/>
            <person name="Brachmann A."/>
            <person name="Hughes D.P."/>
        </authorList>
    </citation>
    <scope>NUCLEOTIDE SEQUENCE [LARGE SCALE GENOMIC DNA]</scope>
    <source>
        <strain evidence="9 10">Map16</strain>
    </source>
</reference>
<dbReference type="InterPro" id="IPR002156">
    <property type="entry name" value="RNaseH_domain"/>
</dbReference>
<dbReference type="PANTHER" id="PTHR10642">
    <property type="entry name" value="RIBONUCLEASE H1"/>
    <property type="match status" value="1"/>
</dbReference>
<proteinExistence type="inferred from homology"/>
<dbReference type="EC" id="3.1.26.4" evidence="3"/>
<evidence type="ECO:0000256" key="1">
    <source>
        <dbReference type="ARBA" id="ARBA00000077"/>
    </source>
</evidence>
<dbReference type="InterPro" id="IPR050092">
    <property type="entry name" value="RNase_H"/>
</dbReference>
<dbReference type="CDD" id="cd13934">
    <property type="entry name" value="RNase_H_Dikarya_like"/>
    <property type="match status" value="1"/>
</dbReference>
<dbReference type="GO" id="GO:0003676">
    <property type="term" value="F:nucleic acid binding"/>
    <property type="evidence" value="ECO:0007669"/>
    <property type="project" value="InterPro"/>
</dbReference>
<accession>A0A2C5Z786</accession>
<dbReference type="PANTHER" id="PTHR10642:SF26">
    <property type="entry name" value="RIBONUCLEASE H1"/>
    <property type="match status" value="1"/>
</dbReference>
<dbReference type="SUPFAM" id="SSF53098">
    <property type="entry name" value="Ribonuclease H-like"/>
    <property type="match status" value="1"/>
</dbReference>
<evidence type="ECO:0000256" key="3">
    <source>
        <dbReference type="ARBA" id="ARBA00012180"/>
    </source>
</evidence>
<dbReference type="OrthoDB" id="407198at2759"/>
<evidence type="ECO:0000259" key="8">
    <source>
        <dbReference type="PROSITE" id="PS50879"/>
    </source>
</evidence>
<name>A0A2C5Z786_9HYPO</name>
<evidence type="ECO:0000256" key="7">
    <source>
        <dbReference type="ARBA" id="ARBA00022801"/>
    </source>
</evidence>
<keyword evidence="6" id="KW-0255">Endonuclease</keyword>